<feature type="transmembrane region" description="Helical" evidence="1">
    <location>
        <begin position="80"/>
        <end position="98"/>
    </location>
</feature>
<feature type="transmembrane region" description="Helical" evidence="1">
    <location>
        <begin position="207"/>
        <end position="229"/>
    </location>
</feature>
<evidence type="ECO:0000313" key="4">
    <source>
        <dbReference type="Proteomes" id="UP000295060"/>
    </source>
</evidence>
<protein>
    <submittedName>
        <fullName evidence="3">Uncharacterized protein DUF4328</fullName>
    </submittedName>
</protein>
<evidence type="ECO:0000313" key="3">
    <source>
        <dbReference type="EMBL" id="TDW90440.1"/>
    </source>
</evidence>
<keyword evidence="4" id="KW-1185">Reference proteome</keyword>
<dbReference type="InterPro" id="IPR025565">
    <property type="entry name" value="DUF4328"/>
</dbReference>
<name>A0ABY2FGE3_9ACTN</name>
<dbReference type="Pfam" id="PF14219">
    <property type="entry name" value="DUF4328"/>
    <property type="match status" value="1"/>
</dbReference>
<keyword evidence="1" id="KW-0812">Transmembrane</keyword>
<accession>A0ABY2FGE3</accession>
<feature type="domain" description="DUF4328" evidence="2">
    <location>
        <begin position="65"/>
        <end position="228"/>
    </location>
</feature>
<sequence>MSASPYVPPSRSGAIPTGRFRQNHNLGIAASVAVGVVVPASAFTSYTDLHLAAAVRDYAYTGGDVAALNDADRLSRLGSLANLVLFLVAGVLVIVWLWRARANAQFFCDAPHRHRRGWVIGGWMVPIISLWFPVQVVDDVVRASSPYVWPRDGSLQAAPPAKVVRRWWGTYLGMNLTSLFATTQQSNGLAAPSASAALRGLDTGASLSIVSTVLAVLSAIFMIQLIALVDRLQSSRPPIPWWQTPLNPPVPGPAPW</sequence>
<reference evidence="3 4" key="1">
    <citation type="submission" date="2019-03" db="EMBL/GenBank/DDBJ databases">
        <title>Genomic Encyclopedia of Type Strains, Phase III (KMG-III): the genomes of soil and plant-associated and newly described type strains.</title>
        <authorList>
            <person name="Whitman W."/>
        </authorList>
    </citation>
    <scope>NUCLEOTIDE SEQUENCE [LARGE SCALE GENOMIC DNA]</scope>
    <source>
        <strain evidence="3 4">VKMAc-2574</strain>
    </source>
</reference>
<keyword evidence="1" id="KW-1133">Transmembrane helix</keyword>
<comment type="caution">
    <text evidence="3">The sequence shown here is derived from an EMBL/GenBank/DDBJ whole genome shotgun (WGS) entry which is preliminary data.</text>
</comment>
<keyword evidence="1" id="KW-0472">Membrane</keyword>
<evidence type="ECO:0000256" key="1">
    <source>
        <dbReference type="SAM" id="Phobius"/>
    </source>
</evidence>
<gene>
    <name evidence="3" type="ORF">EV137_4256</name>
</gene>
<organism evidence="3 4">
    <name type="scientific">Kribbella pratensis</name>
    <dbReference type="NCBI Taxonomy" id="2512112"/>
    <lineage>
        <taxon>Bacteria</taxon>
        <taxon>Bacillati</taxon>
        <taxon>Actinomycetota</taxon>
        <taxon>Actinomycetes</taxon>
        <taxon>Propionibacteriales</taxon>
        <taxon>Kribbellaceae</taxon>
        <taxon>Kribbella</taxon>
    </lineage>
</organism>
<proteinExistence type="predicted"/>
<dbReference type="RefSeq" id="WP_134130435.1">
    <property type="nucleotide sequence ID" value="NZ_SODU01000002.1"/>
</dbReference>
<dbReference type="Proteomes" id="UP000295060">
    <property type="component" value="Unassembled WGS sequence"/>
</dbReference>
<evidence type="ECO:0000259" key="2">
    <source>
        <dbReference type="Pfam" id="PF14219"/>
    </source>
</evidence>
<feature type="transmembrane region" description="Helical" evidence="1">
    <location>
        <begin position="26"/>
        <end position="46"/>
    </location>
</feature>
<dbReference type="EMBL" id="SODU01000002">
    <property type="protein sequence ID" value="TDW90440.1"/>
    <property type="molecule type" value="Genomic_DNA"/>
</dbReference>
<feature type="transmembrane region" description="Helical" evidence="1">
    <location>
        <begin position="118"/>
        <end position="137"/>
    </location>
</feature>